<dbReference type="InterPro" id="IPR005762">
    <property type="entry name" value="MurD"/>
</dbReference>
<dbReference type="GO" id="GO:0005737">
    <property type="term" value="C:cytoplasm"/>
    <property type="evidence" value="ECO:0007669"/>
    <property type="project" value="UniProtKB-SubCell"/>
</dbReference>
<evidence type="ECO:0000256" key="2">
    <source>
        <dbReference type="ARBA" id="ARBA00004752"/>
    </source>
</evidence>
<feature type="domain" description="Mur ligase central" evidence="10">
    <location>
        <begin position="114"/>
        <end position="300"/>
    </location>
</feature>
<comment type="pathway">
    <text evidence="2">Cell wall biogenesis; peptidoglycan biosynthesis.</text>
</comment>
<dbReference type="GO" id="GO:0008764">
    <property type="term" value="F:UDP-N-acetylmuramoylalanine-D-glutamate ligase activity"/>
    <property type="evidence" value="ECO:0007669"/>
    <property type="project" value="UniProtKB-EC"/>
</dbReference>
<feature type="domain" description="Mur ligase C-terminal" evidence="9">
    <location>
        <begin position="322"/>
        <end position="435"/>
    </location>
</feature>
<evidence type="ECO:0000256" key="1">
    <source>
        <dbReference type="ARBA" id="ARBA00004496"/>
    </source>
</evidence>
<dbReference type="GO" id="GO:0051301">
    <property type="term" value="P:cell division"/>
    <property type="evidence" value="ECO:0007669"/>
    <property type="project" value="UniProtKB-KW"/>
</dbReference>
<dbReference type="GO" id="GO:0009252">
    <property type="term" value="P:peptidoglycan biosynthetic process"/>
    <property type="evidence" value="ECO:0007669"/>
    <property type="project" value="UniProtKB-UniPathway"/>
</dbReference>
<keyword evidence="7" id="KW-0067">ATP-binding</keyword>
<protein>
    <submittedName>
        <fullName evidence="11">Uncharacterized protein</fullName>
    </submittedName>
</protein>
<dbReference type="InterPro" id="IPR018109">
    <property type="entry name" value="Folylpolyglutamate_synth_CS"/>
</dbReference>
<dbReference type="Pfam" id="PF08245">
    <property type="entry name" value="Mur_ligase_M"/>
    <property type="match status" value="1"/>
</dbReference>
<dbReference type="PANTHER" id="PTHR43692">
    <property type="entry name" value="UDP-N-ACETYLMURAMOYLALANINE--D-GLUTAMATE LIGASE"/>
    <property type="match status" value="1"/>
</dbReference>
<evidence type="ECO:0000256" key="6">
    <source>
        <dbReference type="ARBA" id="ARBA00022741"/>
    </source>
</evidence>
<dbReference type="SUPFAM" id="SSF53244">
    <property type="entry name" value="MurD-like peptide ligases, peptide-binding domain"/>
    <property type="match status" value="1"/>
</dbReference>
<dbReference type="GO" id="GO:0005524">
    <property type="term" value="F:ATP binding"/>
    <property type="evidence" value="ECO:0007669"/>
    <property type="project" value="UniProtKB-KW"/>
</dbReference>
<dbReference type="SUPFAM" id="SSF53623">
    <property type="entry name" value="MurD-like peptide ligases, catalytic domain"/>
    <property type="match status" value="1"/>
</dbReference>
<dbReference type="SUPFAM" id="SSF51984">
    <property type="entry name" value="MurCD N-terminal domain"/>
    <property type="match status" value="1"/>
</dbReference>
<keyword evidence="8" id="KW-0131">Cell cycle</keyword>
<reference evidence="11" key="1">
    <citation type="submission" date="2018-05" db="EMBL/GenBank/DDBJ databases">
        <authorList>
            <person name="Lanie J.A."/>
            <person name="Ng W.-L."/>
            <person name="Kazmierczak K.M."/>
            <person name="Andrzejewski T.M."/>
            <person name="Davidsen T.M."/>
            <person name="Wayne K.J."/>
            <person name="Tettelin H."/>
            <person name="Glass J.I."/>
            <person name="Rusch D."/>
            <person name="Podicherti R."/>
            <person name="Tsui H.-C.T."/>
            <person name="Winkler M.E."/>
        </authorList>
    </citation>
    <scope>NUCLEOTIDE SEQUENCE</scope>
</reference>
<dbReference type="Gene3D" id="3.40.1190.10">
    <property type="entry name" value="Mur-like, catalytic domain"/>
    <property type="match status" value="1"/>
</dbReference>
<dbReference type="Gene3D" id="3.40.50.720">
    <property type="entry name" value="NAD(P)-binding Rossmann-like Domain"/>
    <property type="match status" value="1"/>
</dbReference>
<dbReference type="Pfam" id="PF02875">
    <property type="entry name" value="Mur_ligase_C"/>
    <property type="match status" value="1"/>
</dbReference>
<evidence type="ECO:0000256" key="3">
    <source>
        <dbReference type="ARBA" id="ARBA00022490"/>
    </source>
</evidence>
<dbReference type="InterPro" id="IPR036565">
    <property type="entry name" value="Mur-like_cat_sf"/>
</dbReference>
<dbReference type="HAMAP" id="MF_00639">
    <property type="entry name" value="MurD"/>
    <property type="match status" value="1"/>
</dbReference>
<evidence type="ECO:0000313" key="11">
    <source>
        <dbReference type="EMBL" id="SUZ86701.1"/>
    </source>
</evidence>
<comment type="subcellular location">
    <subcellularLocation>
        <location evidence="1">Cytoplasm</location>
    </subcellularLocation>
</comment>
<dbReference type="GO" id="GO:0004326">
    <property type="term" value="F:tetrahydrofolylpolyglutamate synthase activity"/>
    <property type="evidence" value="ECO:0007669"/>
    <property type="project" value="InterPro"/>
</dbReference>
<keyword evidence="6" id="KW-0547">Nucleotide-binding</keyword>
<dbReference type="PROSITE" id="PS01011">
    <property type="entry name" value="FOLYLPOLYGLU_SYNT_1"/>
    <property type="match status" value="1"/>
</dbReference>
<dbReference type="InterPro" id="IPR004101">
    <property type="entry name" value="Mur_ligase_C"/>
</dbReference>
<keyword evidence="5" id="KW-0132">Cell division</keyword>
<proteinExistence type="inferred from homology"/>
<dbReference type="NCBIfam" id="TIGR01087">
    <property type="entry name" value="murD"/>
    <property type="match status" value="1"/>
</dbReference>
<evidence type="ECO:0000259" key="10">
    <source>
        <dbReference type="Pfam" id="PF08245"/>
    </source>
</evidence>
<gene>
    <name evidence="11" type="ORF">METZ01_LOCUS39555</name>
</gene>
<evidence type="ECO:0000259" key="9">
    <source>
        <dbReference type="Pfam" id="PF02875"/>
    </source>
</evidence>
<evidence type="ECO:0000256" key="5">
    <source>
        <dbReference type="ARBA" id="ARBA00022618"/>
    </source>
</evidence>
<sequence>MNTLKGEKVAVVGLAASGRAAAQLALEKGGKVHVSDLRTDAATHARGAELRALGAEVDLGEHPLDRISDAATVVVSPGIRPDTPVLSELAERGVCWISEPEFAFRFFHGPLIAVTGTNGKTTTAVLLAHLLEEDGLDVALGGNIGAAFGPPASELALREDGPAWYVVEMSSFQLAAIDRFKPDIGVVTNLAPDHLDWYPSVESYYADKANVFRNADDDSCWVLNEGDSAVADLAEGIPGRHFYFGRSSSGRPGAARGAHCDGDVLTLDLSGAPEPLGHAEDIALLGAHNLENALAASTAAGLAGASPESIRRGLSTAKALPHRTENVAEVDGVRWVNDSKATNVAAARSAINSLDGALLVLLGGKDKGEDFSLLVEALSKADARVLAFGQAGPRICKALDGHVPAELLPGGFDEVMEAATHRAVPGTTVLLSPACSSYDMFTSYEERGTRFAELAKASSRDAER</sequence>
<accession>A0A381R4L1</accession>
<name>A0A381R4L1_9ZZZZ</name>
<dbReference type="EMBL" id="UINC01001694">
    <property type="protein sequence ID" value="SUZ86701.1"/>
    <property type="molecule type" value="Genomic_DNA"/>
</dbReference>
<dbReference type="AlphaFoldDB" id="A0A381R4L1"/>
<dbReference type="GO" id="GO:0008360">
    <property type="term" value="P:regulation of cell shape"/>
    <property type="evidence" value="ECO:0007669"/>
    <property type="project" value="InterPro"/>
</dbReference>
<dbReference type="UniPathway" id="UPA00219"/>
<evidence type="ECO:0000256" key="7">
    <source>
        <dbReference type="ARBA" id="ARBA00022840"/>
    </source>
</evidence>
<organism evidence="11">
    <name type="scientific">marine metagenome</name>
    <dbReference type="NCBI Taxonomy" id="408172"/>
    <lineage>
        <taxon>unclassified sequences</taxon>
        <taxon>metagenomes</taxon>
        <taxon>ecological metagenomes</taxon>
    </lineage>
</organism>
<dbReference type="Pfam" id="PF21799">
    <property type="entry name" value="MurD-like_N"/>
    <property type="match status" value="1"/>
</dbReference>
<dbReference type="Gene3D" id="3.90.190.20">
    <property type="entry name" value="Mur ligase, C-terminal domain"/>
    <property type="match status" value="1"/>
</dbReference>
<keyword evidence="4" id="KW-0436">Ligase</keyword>
<evidence type="ECO:0000256" key="4">
    <source>
        <dbReference type="ARBA" id="ARBA00022598"/>
    </source>
</evidence>
<evidence type="ECO:0000256" key="8">
    <source>
        <dbReference type="ARBA" id="ARBA00023306"/>
    </source>
</evidence>
<dbReference type="InterPro" id="IPR013221">
    <property type="entry name" value="Mur_ligase_cen"/>
</dbReference>
<dbReference type="InterPro" id="IPR036615">
    <property type="entry name" value="Mur_ligase_C_dom_sf"/>
</dbReference>
<dbReference type="PANTHER" id="PTHR43692:SF1">
    <property type="entry name" value="UDP-N-ACETYLMURAMOYLALANINE--D-GLUTAMATE LIGASE"/>
    <property type="match status" value="1"/>
</dbReference>
<keyword evidence="3" id="KW-0963">Cytoplasm</keyword>